<evidence type="ECO:0000256" key="1">
    <source>
        <dbReference type="SAM" id="MobiDB-lite"/>
    </source>
</evidence>
<dbReference type="EMBL" id="NIDE01000003">
    <property type="protein sequence ID" value="OWK44524.1"/>
    <property type="molecule type" value="Genomic_DNA"/>
</dbReference>
<keyword evidence="3" id="KW-1185">Reference proteome</keyword>
<evidence type="ECO:0000313" key="3">
    <source>
        <dbReference type="Proteomes" id="UP000214646"/>
    </source>
</evidence>
<name>A0A225DY74_9BACT</name>
<reference evidence="3" key="1">
    <citation type="submission" date="2017-06" db="EMBL/GenBank/DDBJ databases">
        <title>Genome analysis of Fimbriiglobus ruber SP5, the first member of the order Planctomycetales with confirmed chitinolytic capability.</title>
        <authorList>
            <person name="Ravin N.V."/>
            <person name="Rakitin A.L."/>
            <person name="Ivanova A.A."/>
            <person name="Beletsky A.V."/>
            <person name="Kulichevskaya I.S."/>
            <person name="Mardanov A.V."/>
            <person name="Dedysh S.N."/>
        </authorList>
    </citation>
    <scope>NUCLEOTIDE SEQUENCE [LARGE SCALE GENOMIC DNA]</scope>
    <source>
        <strain evidence="3">SP5</strain>
    </source>
</reference>
<sequence length="40" mass="4535">MSVFENGIWKPRLNIRPPETSFSPVSARPRNEATEPIPNV</sequence>
<proteinExistence type="predicted"/>
<evidence type="ECO:0000313" key="2">
    <source>
        <dbReference type="EMBL" id="OWK44524.1"/>
    </source>
</evidence>
<dbReference type="Proteomes" id="UP000214646">
    <property type="component" value="Unassembled WGS sequence"/>
</dbReference>
<dbReference type="AlphaFoldDB" id="A0A225DY74"/>
<organism evidence="2 3">
    <name type="scientific">Fimbriiglobus ruber</name>
    <dbReference type="NCBI Taxonomy" id="1908690"/>
    <lineage>
        <taxon>Bacteria</taxon>
        <taxon>Pseudomonadati</taxon>
        <taxon>Planctomycetota</taxon>
        <taxon>Planctomycetia</taxon>
        <taxon>Gemmatales</taxon>
        <taxon>Gemmataceae</taxon>
        <taxon>Fimbriiglobus</taxon>
    </lineage>
</organism>
<feature type="region of interest" description="Disordered" evidence="1">
    <location>
        <begin position="15"/>
        <end position="40"/>
    </location>
</feature>
<accession>A0A225DY74</accession>
<comment type="caution">
    <text evidence="2">The sequence shown here is derived from an EMBL/GenBank/DDBJ whole genome shotgun (WGS) entry which is preliminary data.</text>
</comment>
<gene>
    <name evidence="2" type="ORF">FRUB_02456</name>
</gene>
<protein>
    <submittedName>
        <fullName evidence="2">Uncharacterized protein</fullName>
    </submittedName>
</protein>